<dbReference type="EMBL" id="QENU01000021">
    <property type="protein sequence ID" value="PVX31769.1"/>
    <property type="molecule type" value="Genomic_DNA"/>
</dbReference>
<evidence type="ECO:0000256" key="3">
    <source>
        <dbReference type="ARBA" id="ARBA00022448"/>
    </source>
</evidence>
<sequence>MNLGVSLFIALRYWRAKSADRFGRLVTNLASAGIVLGVMALIIVLSVMSGLENHQKQQVLSAIPHAIVMKQEGNFNLDTYKKELPTLSHFADIHAITPINTTNAIYQTAQGVSAGQVIGVQHPSDDPLLEYLDQTQLNNLLPVGEFKLIIGSQLAEKLNIQIGDKVRLMLTEESQYTPFGRVPVQRLFTVSDIYFAPSEASSYETFANLADIGRLMRIQPSEVQGVRLFLSDPFLITELPKIFTPTNYKIEDWRAQKGEYFQAVRMEKNMMGLLISLIIIVAVSNIITSLSLMVVDKQGEIAILQTQGLTKTQVRWIFILQGFLVGAVGAIIGALLGVLITLNLNSIIGWFNPAGLFLPTDISATQVLVIIGFSLLLSLLSTLYPAYRASKVEPAEALRYE</sequence>
<evidence type="ECO:0000313" key="11">
    <source>
        <dbReference type="EMBL" id="PVX31769.1"/>
    </source>
</evidence>
<dbReference type="Pfam" id="PF12704">
    <property type="entry name" value="MacB_PCD"/>
    <property type="match status" value="1"/>
</dbReference>
<keyword evidence="3" id="KW-0813">Transport</keyword>
<evidence type="ECO:0000256" key="2">
    <source>
        <dbReference type="ARBA" id="ARBA00005236"/>
    </source>
</evidence>
<dbReference type="InterPro" id="IPR003838">
    <property type="entry name" value="ABC3_permease_C"/>
</dbReference>
<feature type="transmembrane region" description="Helical" evidence="8">
    <location>
        <begin position="270"/>
        <end position="295"/>
    </location>
</feature>
<keyword evidence="7 8" id="KW-0472">Membrane</keyword>
<evidence type="ECO:0000259" key="9">
    <source>
        <dbReference type="Pfam" id="PF02687"/>
    </source>
</evidence>
<feature type="domain" description="ABC3 transporter permease C-terminal" evidence="9">
    <location>
        <begin position="273"/>
        <end position="394"/>
    </location>
</feature>
<feature type="transmembrane region" description="Helical" evidence="8">
    <location>
        <begin position="362"/>
        <end position="384"/>
    </location>
</feature>
<dbReference type="PANTHER" id="PTHR30489">
    <property type="entry name" value="LIPOPROTEIN-RELEASING SYSTEM TRANSMEMBRANE PROTEIN LOLE"/>
    <property type="match status" value="1"/>
</dbReference>
<comment type="caution">
    <text evidence="11">The sequence shown here is derived from an EMBL/GenBank/DDBJ whole genome shotgun (WGS) entry which is preliminary data.</text>
</comment>
<dbReference type="GO" id="GO:0098797">
    <property type="term" value="C:plasma membrane protein complex"/>
    <property type="evidence" value="ECO:0007669"/>
    <property type="project" value="TreeGrafter"/>
</dbReference>
<dbReference type="GO" id="GO:0044874">
    <property type="term" value="P:lipoprotein localization to outer membrane"/>
    <property type="evidence" value="ECO:0007669"/>
    <property type="project" value="TreeGrafter"/>
</dbReference>
<name>A0A2U0SKB3_9PAST</name>
<keyword evidence="5 8" id="KW-0812">Transmembrane</keyword>
<accession>A0A2U0SKB3</accession>
<evidence type="ECO:0000256" key="6">
    <source>
        <dbReference type="ARBA" id="ARBA00022989"/>
    </source>
</evidence>
<dbReference type="AlphaFoldDB" id="A0A2U0SKB3"/>
<keyword evidence="4" id="KW-1003">Cell membrane</keyword>
<comment type="similarity">
    <text evidence="2">Belongs to the ABC-4 integral membrane protein family. LolC/E subfamily.</text>
</comment>
<comment type="subcellular location">
    <subcellularLocation>
        <location evidence="1">Cell membrane</location>
        <topology evidence="1">Multi-pass membrane protein</topology>
    </subcellularLocation>
</comment>
<dbReference type="NCBIfam" id="TIGR02212">
    <property type="entry name" value="lolCE"/>
    <property type="match status" value="1"/>
</dbReference>
<protein>
    <submittedName>
        <fullName evidence="11">Lipoprotein-releasing system permease protein</fullName>
    </submittedName>
</protein>
<dbReference type="GO" id="GO:0042953">
    <property type="term" value="P:lipoprotein transport"/>
    <property type="evidence" value="ECO:0007669"/>
    <property type="project" value="InterPro"/>
</dbReference>
<reference evidence="11 12" key="1">
    <citation type="submission" date="2018-05" db="EMBL/GenBank/DDBJ databases">
        <title>Genomic Encyclopedia of Type Strains, Phase IV (KMG-IV): sequencing the most valuable type-strain genomes for metagenomic binning, comparative biology and taxonomic classification.</title>
        <authorList>
            <person name="Goeker M."/>
        </authorList>
    </citation>
    <scope>NUCLEOTIDE SEQUENCE [LARGE SCALE GENOMIC DNA]</scope>
    <source>
        <strain evidence="11 12">DSM 22999</strain>
    </source>
</reference>
<dbReference type="Proteomes" id="UP000245909">
    <property type="component" value="Unassembled WGS sequence"/>
</dbReference>
<evidence type="ECO:0000256" key="4">
    <source>
        <dbReference type="ARBA" id="ARBA00022475"/>
    </source>
</evidence>
<feature type="transmembrane region" description="Helical" evidence="8">
    <location>
        <begin position="316"/>
        <end position="342"/>
    </location>
</feature>
<dbReference type="InterPro" id="IPR011925">
    <property type="entry name" value="LolCE_TM"/>
</dbReference>
<keyword evidence="6 8" id="KW-1133">Transmembrane helix</keyword>
<evidence type="ECO:0000313" key="12">
    <source>
        <dbReference type="Proteomes" id="UP000245909"/>
    </source>
</evidence>
<evidence type="ECO:0000256" key="5">
    <source>
        <dbReference type="ARBA" id="ARBA00022692"/>
    </source>
</evidence>
<feature type="domain" description="MacB-like periplasmic core" evidence="10">
    <location>
        <begin position="29"/>
        <end position="194"/>
    </location>
</feature>
<keyword evidence="12" id="KW-1185">Reference proteome</keyword>
<evidence type="ECO:0000256" key="1">
    <source>
        <dbReference type="ARBA" id="ARBA00004651"/>
    </source>
</evidence>
<feature type="transmembrane region" description="Helical" evidence="8">
    <location>
        <begin position="25"/>
        <end position="48"/>
    </location>
</feature>
<evidence type="ECO:0000259" key="10">
    <source>
        <dbReference type="Pfam" id="PF12704"/>
    </source>
</evidence>
<dbReference type="InterPro" id="IPR025857">
    <property type="entry name" value="MacB_PCD"/>
</dbReference>
<dbReference type="RefSeq" id="WP_116632515.1">
    <property type="nucleotide sequence ID" value="NZ_QENU01000021.1"/>
</dbReference>
<dbReference type="Pfam" id="PF02687">
    <property type="entry name" value="FtsX"/>
    <property type="match status" value="1"/>
</dbReference>
<proteinExistence type="inferred from homology"/>
<dbReference type="OrthoDB" id="9808461at2"/>
<evidence type="ECO:0000256" key="7">
    <source>
        <dbReference type="ARBA" id="ARBA00023136"/>
    </source>
</evidence>
<evidence type="ECO:0000256" key="8">
    <source>
        <dbReference type="SAM" id="Phobius"/>
    </source>
</evidence>
<keyword evidence="11" id="KW-0449">Lipoprotein</keyword>
<dbReference type="InterPro" id="IPR051447">
    <property type="entry name" value="Lipoprotein-release_system"/>
</dbReference>
<organism evidence="11 12">
    <name type="scientific">Alitibacter langaaensis DSM 22999</name>
    <dbReference type="NCBI Taxonomy" id="1122935"/>
    <lineage>
        <taxon>Bacteria</taxon>
        <taxon>Pseudomonadati</taxon>
        <taxon>Pseudomonadota</taxon>
        <taxon>Gammaproteobacteria</taxon>
        <taxon>Pasteurellales</taxon>
        <taxon>Pasteurellaceae</taxon>
        <taxon>Alitibacter</taxon>
    </lineage>
</organism>
<dbReference type="PANTHER" id="PTHR30489:SF8">
    <property type="entry name" value="LIPOPROTEIN-RELEASING SYSTEM TRANSMEMBRANE PROTEIN LOLC"/>
    <property type="match status" value="1"/>
</dbReference>
<gene>
    <name evidence="11" type="ORF">C8D76_12115</name>
</gene>